<dbReference type="Pfam" id="PF14832">
    <property type="entry name" value="Tautomerase_3"/>
    <property type="match status" value="1"/>
</dbReference>
<organism evidence="3 4">
    <name type="scientific">Alternaria alternata</name>
    <name type="common">Alternaria rot fungus</name>
    <name type="synonym">Torula alternata</name>
    <dbReference type="NCBI Taxonomy" id="5599"/>
    <lineage>
        <taxon>Eukaryota</taxon>
        <taxon>Fungi</taxon>
        <taxon>Dikarya</taxon>
        <taxon>Ascomycota</taxon>
        <taxon>Pezizomycotina</taxon>
        <taxon>Dothideomycetes</taxon>
        <taxon>Pleosporomycetidae</taxon>
        <taxon>Pleosporales</taxon>
        <taxon>Pleosporineae</taxon>
        <taxon>Pleosporaceae</taxon>
        <taxon>Alternaria</taxon>
        <taxon>Alternaria sect. Alternaria</taxon>
        <taxon>Alternaria alternata complex</taxon>
    </lineage>
</organism>
<dbReference type="AlphaFoldDB" id="A0A177D9F7"/>
<dbReference type="OMA" id="MPAGTMY"/>
<dbReference type="GeneID" id="29113345"/>
<protein>
    <recommendedName>
        <fullName evidence="2">Tautomerase cis-CaaD-like domain-containing protein</fullName>
    </recommendedName>
</protein>
<dbReference type="InterPro" id="IPR014347">
    <property type="entry name" value="Tautomerase/MIF_sf"/>
</dbReference>
<feature type="domain" description="Tautomerase cis-CaaD-like" evidence="2">
    <location>
        <begin position="1"/>
        <end position="140"/>
    </location>
</feature>
<reference evidence="3 4" key="1">
    <citation type="submission" date="2016-05" db="EMBL/GenBank/DDBJ databases">
        <title>Comparative analysis of secretome profiles of manganese(II)-oxidizing ascomycete fungi.</title>
        <authorList>
            <consortium name="DOE Joint Genome Institute"/>
            <person name="Zeiner C.A."/>
            <person name="Purvine S.O."/>
            <person name="Zink E.M."/>
            <person name="Wu S."/>
            <person name="Pasa-Tolic L."/>
            <person name="Chaput D.L."/>
            <person name="Haridas S."/>
            <person name="Grigoriev I.V."/>
            <person name="Santelli C.M."/>
            <person name="Hansel C.M."/>
        </authorList>
    </citation>
    <scope>NUCLEOTIDE SEQUENCE [LARGE SCALE GENOMIC DNA]</scope>
    <source>
        <strain evidence="3 4">SRC1lrK2f</strain>
    </source>
</reference>
<proteinExistence type="predicted"/>
<dbReference type="Gene3D" id="3.30.429.10">
    <property type="entry name" value="Macrophage Migration Inhibitory Factor"/>
    <property type="match status" value="1"/>
</dbReference>
<evidence type="ECO:0000259" key="2">
    <source>
        <dbReference type="Pfam" id="PF14832"/>
    </source>
</evidence>
<dbReference type="InterPro" id="IPR028116">
    <property type="entry name" value="Cis-CaaD-like"/>
</dbReference>
<evidence type="ECO:0000313" key="3">
    <source>
        <dbReference type="EMBL" id="OAG16394.1"/>
    </source>
</evidence>
<dbReference type="RefSeq" id="XP_018381815.1">
    <property type="nucleotide sequence ID" value="XM_018527751.1"/>
</dbReference>
<dbReference type="KEGG" id="aalt:CC77DRAFT_1053564"/>
<keyword evidence="4" id="KW-1185">Reference proteome</keyword>
<evidence type="ECO:0000256" key="1">
    <source>
        <dbReference type="SAM" id="MobiDB-lite"/>
    </source>
</evidence>
<dbReference type="Proteomes" id="UP000077248">
    <property type="component" value="Unassembled WGS sequence"/>
</dbReference>
<dbReference type="VEuPathDB" id="FungiDB:CC77DRAFT_1053564"/>
<dbReference type="EMBL" id="KV441490">
    <property type="protein sequence ID" value="OAG16394.1"/>
    <property type="molecule type" value="Genomic_DNA"/>
</dbReference>
<sequence>MPLWRIYAHPDTFTLDQKRGIAAAITKHYDVLPAFYVDVIFVDCKEGNVWVGPEPKTNFVRIVVEQIARAMPSPDTAEGRAWRTGWMDKINETLRPYILDRKELDWEMHISETPRDLWRVQGIDPPPTDSEAEKSWKAKNYAHPY</sequence>
<accession>A0A177D9F7</accession>
<gene>
    <name evidence="3" type="ORF">CC77DRAFT_1053564</name>
</gene>
<name>A0A177D9F7_ALTAL</name>
<feature type="region of interest" description="Disordered" evidence="1">
    <location>
        <begin position="120"/>
        <end position="145"/>
    </location>
</feature>
<evidence type="ECO:0000313" key="4">
    <source>
        <dbReference type="Proteomes" id="UP000077248"/>
    </source>
</evidence>